<keyword evidence="3" id="KW-0732">Signal</keyword>
<dbReference type="Gene3D" id="1.25.40.390">
    <property type="match status" value="1"/>
</dbReference>
<feature type="domain" description="RagB/SusD" evidence="6">
    <location>
        <begin position="290"/>
        <end position="578"/>
    </location>
</feature>
<evidence type="ECO:0000256" key="3">
    <source>
        <dbReference type="ARBA" id="ARBA00022729"/>
    </source>
</evidence>
<dbReference type="InterPro" id="IPR041662">
    <property type="entry name" value="SusD-like_2"/>
</dbReference>
<evidence type="ECO:0000256" key="1">
    <source>
        <dbReference type="ARBA" id="ARBA00004442"/>
    </source>
</evidence>
<dbReference type="RefSeq" id="WP_108632656.1">
    <property type="nucleotide sequence ID" value="NZ_QCXX01000001.1"/>
</dbReference>
<sequence length="583" mass="66400">MKRNLNIFTLIIGLAVSSCNNDYLERYPIAELAPENYFRTASELQTFTNAFYADLPDALAIHYNTPGQGDDEARNTLASEFQGTRTTPASGGGWAWTSLRRINFYLENSHKCADEAARLQYDGVARFFRAYFYYDKIVRFGDVPWYDKVNQLDDPAMFKPRDSRKVVFAKILEDLDFAIANCNTNKSPQLISKWTALAFKSRMCLFEGTFRKYHGLGDWEDILQQSVAAADELMRSNTYSIYKGDPSKAYQELFIAEEANPAEMILARQYSATVPFVHSANFYILSASYGRPGMVKELVNSYLMKDGSRFTDKPNFDKLSFYDETQDRDPRLSQTIRTPGYKRIGASTTSVPDFATSVTGYQYVKYILSPVFDAGQSSNDMPIIRYAEVLLNYAEAKAELGTISQNDIDRSIKLLRDRVNMPNLVLAHANSKIDPYLLSSYPNVSKSGQTGVILEIRRERRIELVKEGLRYDDLLRWKEGAKVARPFYGMYFPGAGEYDLDRDSKLDLVIYEGTAPVKKPGVQYQKLGELVLENGKSGGRIVNLPDILKKWTEEKDYYYPIPTQELQLNPKLEQNKGWDKSGT</sequence>
<dbReference type="Pfam" id="PF12771">
    <property type="entry name" value="SusD-like_2"/>
    <property type="match status" value="1"/>
</dbReference>
<keyword evidence="4" id="KW-0472">Membrane</keyword>
<proteinExistence type="inferred from homology"/>
<dbReference type="InterPro" id="IPR012944">
    <property type="entry name" value="SusD_RagB_dom"/>
</dbReference>
<comment type="subcellular location">
    <subcellularLocation>
        <location evidence="1">Cell outer membrane</location>
    </subcellularLocation>
</comment>
<accession>A0A363NZX7</accession>
<evidence type="ECO:0000256" key="2">
    <source>
        <dbReference type="ARBA" id="ARBA00006275"/>
    </source>
</evidence>
<evidence type="ECO:0000259" key="6">
    <source>
        <dbReference type="Pfam" id="PF07980"/>
    </source>
</evidence>
<name>A0A363NZX7_9SPHI</name>
<dbReference type="GO" id="GO:0009279">
    <property type="term" value="C:cell outer membrane"/>
    <property type="evidence" value="ECO:0007669"/>
    <property type="project" value="UniProtKB-SubCell"/>
</dbReference>
<evidence type="ECO:0000256" key="4">
    <source>
        <dbReference type="ARBA" id="ARBA00023136"/>
    </source>
</evidence>
<evidence type="ECO:0000313" key="7">
    <source>
        <dbReference type="EMBL" id="PUV26366.1"/>
    </source>
</evidence>
<dbReference type="PROSITE" id="PS51257">
    <property type="entry name" value="PROKAR_LIPOPROTEIN"/>
    <property type="match status" value="1"/>
</dbReference>
<reference evidence="7 8" key="1">
    <citation type="submission" date="2018-04" db="EMBL/GenBank/DDBJ databases">
        <title>Sphingobacterium sp. M46 Genome.</title>
        <authorList>
            <person name="Cheng J."/>
            <person name="Li Y."/>
        </authorList>
    </citation>
    <scope>NUCLEOTIDE SEQUENCE [LARGE SCALE GENOMIC DNA]</scope>
    <source>
        <strain evidence="7 8">M46</strain>
    </source>
</reference>
<dbReference type="AlphaFoldDB" id="A0A363NZX7"/>
<gene>
    <name evidence="7" type="ORF">DCO56_05305</name>
</gene>
<evidence type="ECO:0000313" key="8">
    <source>
        <dbReference type="Proteomes" id="UP000250831"/>
    </source>
</evidence>
<dbReference type="Pfam" id="PF07980">
    <property type="entry name" value="SusD_RagB"/>
    <property type="match status" value="1"/>
</dbReference>
<dbReference type="Proteomes" id="UP000250831">
    <property type="component" value="Unassembled WGS sequence"/>
</dbReference>
<keyword evidence="5" id="KW-0998">Cell outer membrane</keyword>
<organism evidence="7 8">
    <name type="scientific">Sphingobacterium athyrii</name>
    <dbReference type="NCBI Taxonomy" id="2152717"/>
    <lineage>
        <taxon>Bacteria</taxon>
        <taxon>Pseudomonadati</taxon>
        <taxon>Bacteroidota</taxon>
        <taxon>Sphingobacteriia</taxon>
        <taxon>Sphingobacteriales</taxon>
        <taxon>Sphingobacteriaceae</taxon>
        <taxon>Sphingobacterium</taxon>
    </lineage>
</organism>
<comment type="caution">
    <text evidence="7">The sequence shown here is derived from an EMBL/GenBank/DDBJ whole genome shotgun (WGS) entry which is preliminary data.</text>
</comment>
<evidence type="ECO:0000256" key="5">
    <source>
        <dbReference type="ARBA" id="ARBA00023237"/>
    </source>
</evidence>
<keyword evidence="8" id="KW-1185">Reference proteome</keyword>
<dbReference type="OrthoDB" id="5694214at2"/>
<dbReference type="InterPro" id="IPR011990">
    <property type="entry name" value="TPR-like_helical_dom_sf"/>
</dbReference>
<dbReference type="SUPFAM" id="SSF48452">
    <property type="entry name" value="TPR-like"/>
    <property type="match status" value="1"/>
</dbReference>
<dbReference type="EMBL" id="QCXX01000001">
    <property type="protein sequence ID" value="PUV26366.1"/>
    <property type="molecule type" value="Genomic_DNA"/>
</dbReference>
<protein>
    <submittedName>
        <fullName evidence="7">RagB/SusD family nutrient uptake outer membrane protein</fullName>
    </submittedName>
</protein>
<comment type="similarity">
    <text evidence="2">Belongs to the SusD family.</text>
</comment>